<protein>
    <recommendedName>
        <fullName evidence="3">YceK/YidQ family lipoprotein</fullName>
    </recommendedName>
</protein>
<dbReference type="HOGENOM" id="CLU_164795_0_0_6"/>
<dbReference type="PROSITE" id="PS51257">
    <property type="entry name" value="PROKAR_LIPOPROTEIN"/>
    <property type="match status" value="1"/>
</dbReference>
<organism evidence="1 2">
    <name type="scientific">Edwardsiella anguillarum ET080813</name>
    <dbReference type="NCBI Taxonomy" id="667120"/>
    <lineage>
        <taxon>Bacteria</taxon>
        <taxon>Pseudomonadati</taxon>
        <taxon>Pseudomonadota</taxon>
        <taxon>Gammaproteobacteria</taxon>
        <taxon>Enterobacterales</taxon>
        <taxon>Hafniaceae</taxon>
        <taxon>Edwardsiella</taxon>
    </lineage>
</organism>
<dbReference type="AlphaFoldDB" id="A0A076LTB2"/>
<gene>
    <name evidence="1" type="ORF">ETEE_3326</name>
</gene>
<dbReference type="EMBL" id="CP006664">
    <property type="protein sequence ID" value="AIJ09748.1"/>
    <property type="molecule type" value="Genomic_DNA"/>
</dbReference>
<dbReference type="GeneID" id="33940779"/>
<proteinExistence type="predicted"/>
<name>A0A076LTB2_9GAMM</name>
<evidence type="ECO:0000313" key="1">
    <source>
        <dbReference type="EMBL" id="AIJ09748.1"/>
    </source>
</evidence>
<evidence type="ECO:0000313" key="2">
    <source>
        <dbReference type="Proteomes" id="UP000028681"/>
    </source>
</evidence>
<dbReference type="KEGG" id="ete:ETEE_3326"/>
<dbReference type="Proteomes" id="UP000028681">
    <property type="component" value="Chromosome"/>
</dbReference>
<evidence type="ECO:0008006" key="3">
    <source>
        <dbReference type="Google" id="ProtNLM"/>
    </source>
</evidence>
<reference evidence="1 2" key="1">
    <citation type="journal article" date="2012" name="PLoS ONE">
        <title>Edwardsiella comparative phylogenomics reveal the new intra/inter-species taxonomic relationships, virulence evolution and niche adaptation mechanisms.</title>
        <authorList>
            <person name="Yang M."/>
            <person name="Lv Y."/>
            <person name="Xiao J."/>
            <person name="Wu H."/>
            <person name="Zheng H."/>
            <person name="Liu Q."/>
            <person name="Zhang Y."/>
            <person name="Wang Q."/>
        </authorList>
    </citation>
    <scope>NUCLEOTIDE SEQUENCE [LARGE SCALE GENOMIC DNA]</scope>
    <source>
        <strain evidence="2">080813</strain>
    </source>
</reference>
<dbReference type="RefSeq" id="WP_034164316.1">
    <property type="nucleotide sequence ID" value="NZ_CP006664.1"/>
</dbReference>
<sequence length="101" mass="11215">MKQRPLTMAVVLVGTAMLAGCGSIMGRTTMQEGHTYYAGVHNDMARVSGSGNYDYDFMTRSRAFIDLPFSLLADTLYAPVDYFHGPYRDQPARADAQETPR</sequence>
<accession>A0A076LTB2</accession>